<dbReference type="EMBL" id="AP024485">
    <property type="protein sequence ID" value="BCS87760.1"/>
    <property type="molecule type" value="Genomic_DNA"/>
</dbReference>
<name>A0ABN6ERA6_9BACT</name>
<sequence>MKNNVPVEAVNSVAASQTAVDSVMVKDKARAPGMKSSASVGAMDTVAVEMAAIDTMDMEADAGVDMVTREWKHAAGCAGAARHLRHRPAQRRRSQTPP</sequence>
<evidence type="ECO:0000313" key="3">
    <source>
        <dbReference type="Proteomes" id="UP001053296"/>
    </source>
</evidence>
<reference evidence="2" key="1">
    <citation type="journal article" date="2022" name="Arch. Microbiol.">
        <title>Pseudodesulfovibrio sediminis sp. nov., a mesophilic and neutrophilic sulfate-reducing bacterium isolated from sediment of a brackish lake.</title>
        <authorList>
            <person name="Takahashi A."/>
            <person name="Kojima H."/>
            <person name="Watanabe M."/>
            <person name="Fukui M."/>
        </authorList>
    </citation>
    <scope>NUCLEOTIDE SEQUENCE</scope>
    <source>
        <strain evidence="2">SF6</strain>
    </source>
</reference>
<feature type="region of interest" description="Disordered" evidence="1">
    <location>
        <begin position="78"/>
        <end position="98"/>
    </location>
</feature>
<feature type="compositionally biased region" description="Basic residues" evidence="1">
    <location>
        <begin position="82"/>
        <end position="98"/>
    </location>
</feature>
<protein>
    <submittedName>
        <fullName evidence="2">Uncharacterized protein</fullName>
    </submittedName>
</protein>
<keyword evidence="3" id="KW-1185">Reference proteome</keyword>
<accession>A0ABN6ERA6</accession>
<evidence type="ECO:0000313" key="2">
    <source>
        <dbReference type="EMBL" id="BCS87760.1"/>
    </source>
</evidence>
<gene>
    <name evidence="2" type="ORF">PSDVSF_10020</name>
</gene>
<evidence type="ECO:0000256" key="1">
    <source>
        <dbReference type="SAM" id="MobiDB-lite"/>
    </source>
</evidence>
<proteinExistence type="predicted"/>
<dbReference type="Proteomes" id="UP001053296">
    <property type="component" value="Chromosome"/>
</dbReference>
<organism evidence="2 3">
    <name type="scientific">Pseudodesulfovibrio sediminis</name>
    <dbReference type="NCBI Taxonomy" id="2810563"/>
    <lineage>
        <taxon>Bacteria</taxon>
        <taxon>Pseudomonadati</taxon>
        <taxon>Thermodesulfobacteriota</taxon>
        <taxon>Desulfovibrionia</taxon>
        <taxon>Desulfovibrionales</taxon>
        <taxon>Desulfovibrionaceae</taxon>
    </lineage>
</organism>